<evidence type="ECO:0000313" key="2">
    <source>
        <dbReference type="EMBL" id="CAI0465682.1"/>
    </source>
</evidence>
<organism evidence="2 3">
    <name type="scientific">Linum tenue</name>
    <dbReference type="NCBI Taxonomy" id="586396"/>
    <lineage>
        <taxon>Eukaryota</taxon>
        <taxon>Viridiplantae</taxon>
        <taxon>Streptophyta</taxon>
        <taxon>Embryophyta</taxon>
        <taxon>Tracheophyta</taxon>
        <taxon>Spermatophyta</taxon>
        <taxon>Magnoliopsida</taxon>
        <taxon>eudicotyledons</taxon>
        <taxon>Gunneridae</taxon>
        <taxon>Pentapetalae</taxon>
        <taxon>rosids</taxon>
        <taxon>fabids</taxon>
        <taxon>Malpighiales</taxon>
        <taxon>Linaceae</taxon>
        <taxon>Linum</taxon>
    </lineage>
</organism>
<feature type="compositionally biased region" description="Low complexity" evidence="1">
    <location>
        <begin position="29"/>
        <end position="43"/>
    </location>
</feature>
<comment type="caution">
    <text evidence="2">The sequence shown here is derived from an EMBL/GenBank/DDBJ whole genome shotgun (WGS) entry which is preliminary data.</text>
</comment>
<evidence type="ECO:0000256" key="1">
    <source>
        <dbReference type="SAM" id="MobiDB-lite"/>
    </source>
</evidence>
<proteinExistence type="predicted"/>
<dbReference type="Proteomes" id="UP001154282">
    <property type="component" value="Unassembled WGS sequence"/>
</dbReference>
<feature type="region of interest" description="Disordered" evidence="1">
    <location>
        <begin position="1"/>
        <end position="63"/>
    </location>
</feature>
<dbReference type="EMBL" id="CAMGYJ010000008">
    <property type="protein sequence ID" value="CAI0465682.1"/>
    <property type="molecule type" value="Genomic_DNA"/>
</dbReference>
<name>A0AAV0P3J7_9ROSI</name>
<protein>
    <submittedName>
        <fullName evidence="2">Uncharacterized protein</fullName>
    </submittedName>
</protein>
<dbReference type="AlphaFoldDB" id="A0AAV0P3J7"/>
<sequence>MVQKRDLNKFTGSAGGTSAPPAKRGRPFGSTNSNSSAGSSGSSVEYAWPFSPGSQHIRRSGSTANEALAVKNAANEDVIFNFG</sequence>
<gene>
    <name evidence="2" type="ORF">LITE_LOCUS36708</name>
</gene>
<evidence type="ECO:0000313" key="3">
    <source>
        <dbReference type="Proteomes" id="UP001154282"/>
    </source>
</evidence>
<accession>A0AAV0P3J7</accession>
<reference evidence="2" key="1">
    <citation type="submission" date="2022-08" db="EMBL/GenBank/DDBJ databases">
        <authorList>
            <person name="Gutierrez-Valencia J."/>
        </authorList>
    </citation>
    <scope>NUCLEOTIDE SEQUENCE</scope>
</reference>
<keyword evidence="3" id="KW-1185">Reference proteome</keyword>